<evidence type="ECO:0000256" key="2">
    <source>
        <dbReference type="ARBA" id="ARBA00005369"/>
    </source>
</evidence>
<reference evidence="10" key="1">
    <citation type="submission" date="2020-11" db="EMBL/GenBank/DDBJ databases">
        <authorList>
            <person name="Tran Van P."/>
        </authorList>
    </citation>
    <scope>NUCLEOTIDE SEQUENCE</scope>
</reference>
<keyword evidence="3" id="KW-0963">Cytoplasm</keyword>
<comment type="similarity">
    <text evidence="2 8">Belongs to the methyltransferase superfamily. L-isoaspartyl/D-aspartyl protein methyltransferase family.</text>
</comment>
<keyword evidence="5 8" id="KW-0808">Transferase</keyword>
<evidence type="ECO:0000313" key="10">
    <source>
        <dbReference type="EMBL" id="CAD7231894.1"/>
    </source>
</evidence>
<evidence type="ECO:0000256" key="9">
    <source>
        <dbReference type="SAM" id="MobiDB-lite"/>
    </source>
</evidence>
<name>A0A7R8WHP1_9CRUS</name>
<dbReference type="AlphaFoldDB" id="A0A7R8WHP1"/>
<keyword evidence="4 8" id="KW-0489">Methyltransferase</keyword>
<feature type="region of interest" description="Disordered" evidence="9">
    <location>
        <begin position="29"/>
        <end position="49"/>
    </location>
</feature>
<evidence type="ECO:0000256" key="1">
    <source>
        <dbReference type="ARBA" id="ARBA00004496"/>
    </source>
</evidence>
<dbReference type="NCBIfam" id="TIGR00080">
    <property type="entry name" value="pimt"/>
    <property type="match status" value="1"/>
</dbReference>
<evidence type="ECO:0000256" key="6">
    <source>
        <dbReference type="ARBA" id="ARBA00022691"/>
    </source>
</evidence>
<dbReference type="PANTHER" id="PTHR11579">
    <property type="entry name" value="PROTEIN-L-ISOASPARTATE O-METHYLTRANSFERASE"/>
    <property type="match status" value="1"/>
</dbReference>
<dbReference type="FunFam" id="3.40.50.150:FF:000027">
    <property type="entry name" value="Protein-L-isoaspartate O-methyltransferase"/>
    <property type="match status" value="1"/>
</dbReference>
<dbReference type="GO" id="GO:0005737">
    <property type="term" value="C:cytoplasm"/>
    <property type="evidence" value="ECO:0007669"/>
    <property type="project" value="UniProtKB-SubCell"/>
</dbReference>
<organism evidence="10">
    <name type="scientific">Cyprideis torosa</name>
    <dbReference type="NCBI Taxonomy" id="163714"/>
    <lineage>
        <taxon>Eukaryota</taxon>
        <taxon>Metazoa</taxon>
        <taxon>Ecdysozoa</taxon>
        <taxon>Arthropoda</taxon>
        <taxon>Crustacea</taxon>
        <taxon>Oligostraca</taxon>
        <taxon>Ostracoda</taxon>
        <taxon>Podocopa</taxon>
        <taxon>Podocopida</taxon>
        <taxon>Cytherocopina</taxon>
        <taxon>Cytheroidea</taxon>
        <taxon>Cytherideidae</taxon>
        <taxon>Cyprideis</taxon>
    </lineage>
</organism>
<dbReference type="CDD" id="cd02440">
    <property type="entry name" value="AdoMet_MTases"/>
    <property type="match status" value="1"/>
</dbReference>
<dbReference type="PANTHER" id="PTHR11579:SF0">
    <property type="entry name" value="PROTEIN-L-ISOASPARTATE(D-ASPARTATE) O-METHYLTRANSFERASE"/>
    <property type="match status" value="1"/>
</dbReference>
<dbReference type="Pfam" id="PF01135">
    <property type="entry name" value="PCMT"/>
    <property type="match status" value="1"/>
</dbReference>
<dbReference type="OrthoDB" id="73890at2759"/>
<evidence type="ECO:0000256" key="7">
    <source>
        <dbReference type="ARBA" id="ARBA00035815"/>
    </source>
</evidence>
<accession>A0A7R8WHP1</accession>
<proteinExistence type="inferred from homology"/>
<dbReference type="InterPro" id="IPR029063">
    <property type="entry name" value="SAM-dependent_MTases_sf"/>
</dbReference>
<evidence type="ECO:0000256" key="4">
    <source>
        <dbReference type="ARBA" id="ARBA00022603"/>
    </source>
</evidence>
<evidence type="ECO:0000256" key="8">
    <source>
        <dbReference type="RuleBase" id="RU003802"/>
    </source>
</evidence>
<protein>
    <recommendedName>
        <fullName evidence="8">Protein-L-isoaspartate O-methyltransferase</fullName>
        <ecNumber evidence="8">2.1.1.77</ecNumber>
    </recommendedName>
</protein>
<gene>
    <name evidence="10" type="ORF">CTOB1V02_LOCUS9737</name>
</gene>
<feature type="compositionally biased region" description="Polar residues" evidence="9">
    <location>
        <begin position="39"/>
        <end position="49"/>
    </location>
</feature>
<dbReference type="InterPro" id="IPR000682">
    <property type="entry name" value="PCMT"/>
</dbReference>
<dbReference type="PROSITE" id="PS01279">
    <property type="entry name" value="PCMT"/>
    <property type="match status" value="1"/>
</dbReference>
<evidence type="ECO:0000256" key="5">
    <source>
        <dbReference type="ARBA" id="ARBA00022679"/>
    </source>
</evidence>
<keyword evidence="6 8" id="KW-0949">S-adenosyl-L-methionine</keyword>
<comment type="subcellular location">
    <subcellularLocation>
        <location evidence="1">Cytoplasm</location>
    </subcellularLocation>
</comment>
<dbReference type="Gene3D" id="3.40.50.150">
    <property type="entry name" value="Vaccinia Virus protein VP39"/>
    <property type="match status" value="1"/>
</dbReference>
<dbReference type="GO" id="GO:0004719">
    <property type="term" value="F:protein-L-isoaspartate (D-aspartate) O-methyltransferase activity"/>
    <property type="evidence" value="ECO:0007669"/>
    <property type="project" value="UniProtKB-UniRule"/>
</dbReference>
<dbReference type="GO" id="GO:0032259">
    <property type="term" value="P:methylation"/>
    <property type="evidence" value="ECO:0007669"/>
    <property type="project" value="UniProtKB-KW"/>
</dbReference>
<sequence>MAWRPYGHNNADLIDQLVRSGAISSSRVEEAMRSVDRGNYSQQNPYQDSPQPIGYGVTISAPHMHAYALETLKDHLQGGMKALDVGSGSGYLTACMGLMVGAEGLAVGIEHIDELVEASRRNIRNDGKGHLPQIKLVVGDGRQGYPPDSPYDAIHVGAAAPRLPQPLIDQLKPGGRLVLPVGSVGFGQRMFIVDKNPDGSISKRPTLGVSYVPLTDKSKQW</sequence>
<evidence type="ECO:0000256" key="3">
    <source>
        <dbReference type="ARBA" id="ARBA00022490"/>
    </source>
</evidence>
<dbReference type="SUPFAM" id="SSF53335">
    <property type="entry name" value="S-adenosyl-L-methionine-dependent methyltransferases"/>
    <property type="match status" value="1"/>
</dbReference>
<comment type="catalytic activity">
    <reaction evidence="7">
        <text>[protein]-L-isoaspartate + S-adenosyl-L-methionine = [protein]-L-isoaspartate alpha-methyl ester + S-adenosyl-L-homocysteine</text>
        <dbReference type="Rhea" id="RHEA:12705"/>
        <dbReference type="Rhea" id="RHEA-COMP:12143"/>
        <dbReference type="Rhea" id="RHEA-COMP:12144"/>
        <dbReference type="ChEBI" id="CHEBI:57856"/>
        <dbReference type="ChEBI" id="CHEBI:59789"/>
        <dbReference type="ChEBI" id="CHEBI:90596"/>
        <dbReference type="ChEBI" id="CHEBI:90598"/>
        <dbReference type="EC" id="2.1.1.77"/>
    </reaction>
    <physiologicalReaction direction="left-to-right" evidence="7">
        <dbReference type="Rhea" id="RHEA:12706"/>
    </physiologicalReaction>
</comment>
<dbReference type="EC" id="2.1.1.77" evidence="8"/>
<dbReference type="EMBL" id="OB663992">
    <property type="protein sequence ID" value="CAD7231894.1"/>
    <property type="molecule type" value="Genomic_DNA"/>
</dbReference>